<evidence type="ECO:0000313" key="2">
    <source>
        <dbReference type="EMBL" id="KAF2456967.1"/>
    </source>
</evidence>
<sequence length="154" mass="17446">MDEMEVPELDHPVQTSGSSRSGRSRASQRKLVAAVVRFQGRPAQFDLENRSEPIWQQAVGGEAAEAVLDQIRQLARCSNPERRRRAVEMGWARGLEGLRGAVRRRSREAIWAGGGRAPRASQRRQTCDGGRGGGRRVRTIEQYTRRRQGGRRWR</sequence>
<dbReference type="EMBL" id="MU001682">
    <property type="protein sequence ID" value="KAF2456967.1"/>
    <property type="molecule type" value="Genomic_DNA"/>
</dbReference>
<gene>
    <name evidence="2" type="ORF">BDY21DRAFT_346631</name>
</gene>
<evidence type="ECO:0000256" key="1">
    <source>
        <dbReference type="SAM" id="MobiDB-lite"/>
    </source>
</evidence>
<keyword evidence="3" id="KW-1185">Reference proteome</keyword>
<organism evidence="2 3">
    <name type="scientific">Lineolata rhizophorae</name>
    <dbReference type="NCBI Taxonomy" id="578093"/>
    <lineage>
        <taxon>Eukaryota</taxon>
        <taxon>Fungi</taxon>
        <taxon>Dikarya</taxon>
        <taxon>Ascomycota</taxon>
        <taxon>Pezizomycotina</taxon>
        <taxon>Dothideomycetes</taxon>
        <taxon>Dothideomycetes incertae sedis</taxon>
        <taxon>Lineolatales</taxon>
        <taxon>Lineolataceae</taxon>
        <taxon>Lineolata</taxon>
    </lineage>
</organism>
<dbReference type="Proteomes" id="UP000799766">
    <property type="component" value="Unassembled WGS sequence"/>
</dbReference>
<name>A0A6A6NZL7_9PEZI</name>
<feature type="region of interest" description="Disordered" evidence="1">
    <location>
        <begin position="112"/>
        <end position="135"/>
    </location>
</feature>
<proteinExistence type="predicted"/>
<reference evidence="2" key="1">
    <citation type="journal article" date="2020" name="Stud. Mycol.">
        <title>101 Dothideomycetes genomes: a test case for predicting lifestyles and emergence of pathogens.</title>
        <authorList>
            <person name="Haridas S."/>
            <person name="Albert R."/>
            <person name="Binder M."/>
            <person name="Bloem J."/>
            <person name="Labutti K."/>
            <person name="Salamov A."/>
            <person name="Andreopoulos B."/>
            <person name="Baker S."/>
            <person name="Barry K."/>
            <person name="Bills G."/>
            <person name="Bluhm B."/>
            <person name="Cannon C."/>
            <person name="Castanera R."/>
            <person name="Culley D."/>
            <person name="Daum C."/>
            <person name="Ezra D."/>
            <person name="Gonzalez J."/>
            <person name="Henrissat B."/>
            <person name="Kuo A."/>
            <person name="Liang C."/>
            <person name="Lipzen A."/>
            <person name="Lutzoni F."/>
            <person name="Magnuson J."/>
            <person name="Mondo S."/>
            <person name="Nolan M."/>
            <person name="Ohm R."/>
            <person name="Pangilinan J."/>
            <person name="Park H.-J."/>
            <person name="Ramirez L."/>
            <person name="Alfaro M."/>
            <person name="Sun H."/>
            <person name="Tritt A."/>
            <person name="Yoshinaga Y."/>
            <person name="Zwiers L.-H."/>
            <person name="Turgeon B."/>
            <person name="Goodwin S."/>
            <person name="Spatafora J."/>
            <person name="Crous P."/>
            <person name="Grigoriev I."/>
        </authorList>
    </citation>
    <scope>NUCLEOTIDE SEQUENCE</scope>
    <source>
        <strain evidence="2">ATCC 16933</strain>
    </source>
</reference>
<protein>
    <submittedName>
        <fullName evidence="2">Uncharacterized protein</fullName>
    </submittedName>
</protein>
<dbReference type="AlphaFoldDB" id="A0A6A6NZL7"/>
<evidence type="ECO:0000313" key="3">
    <source>
        <dbReference type="Proteomes" id="UP000799766"/>
    </source>
</evidence>
<feature type="region of interest" description="Disordered" evidence="1">
    <location>
        <begin position="1"/>
        <end position="28"/>
    </location>
</feature>
<accession>A0A6A6NZL7</accession>